<comment type="subcellular location">
    <subcellularLocation>
        <location evidence="3 12">Cytoplasm</location>
    </subcellularLocation>
</comment>
<sequence length="170" mass="19106">MDLRNKIRSVQNFPKEGIDFKDITTLLKDKEAFKECIKQMANKFKNEKIDIIVGAEARGFIIGAPLAYELNAGFVPVRKLGKLPSDTIKYEYELEYGTDTLEMHKDAISKGNRVLIVDDLLATGGTSYSVAKMVETLGGEVVGFDFLIELEFLNGREVLKGYKVESIIKY</sequence>
<dbReference type="NCBIfam" id="NF002633">
    <property type="entry name" value="PRK02304.1-2"/>
    <property type="match status" value="1"/>
</dbReference>
<dbReference type="InterPro" id="IPR050054">
    <property type="entry name" value="UPRTase/APRTase"/>
</dbReference>
<dbReference type="FunFam" id="3.40.50.2020:FF:000004">
    <property type="entry name" value="Adenine phosphoribosyltransferase"/>
    <property type="match status" value="1"/>
</dbReference>
<dbReference type="EMBL" id="LGSS01000005">
    <property type="protein sequence ID" value="KNF08698.1"/>
    <property type="molecule type" value="Genomic_DNA"/>
</dbReference>
<comment type="similarity">
    <text evidence="5 12">Belongs to the purine/pyrimidine phosphoribosyltransferase family.</text>
</comment>
<dbReference type="PANTHER" id="PTHR32315:SF3">
    <property type="entry name" value="ADENINE PHOSPHORIBOSYLTRANSFERASE"/>
    <property type="match status" value="1"/>
</dbReference>
<dbReference type="Gene3D" id="3.40.50.2020">
    <property type="match status" value="1"/>
</dbReference>
<dbReference type="NCBIfam" id="NF002634">
    <property type="entry name" value="PRK02304.1-3"/>
    <property type="match status" value="1"/>
</dbReference>
<evidence type="ECO:0000259" key="13">
    <source>
        <dbReference type="Pfam" id="PF00156"/>
    </source>
</evidence>
<dbReference type="OrthoDB" id="9803963at2"/>
<dbReference type="InterPro" id="IPR005764">
    <property type="entry name" value="Ade_phspho_trans"/>
</dbReference>
<dbReference type="Pfam" id="PF00156">
    <property type="entry name" value="Pribosyltran"/>
    <property type="match status" value="1"/>
</dbReference>
<dbReference type="GO" id="GO:0002055">
    <property type="term" value="F:adenine binding"/>
    <property type="evidence" value="ECO:0007669"/>
    <property type="project" value="TreeGrafter"/>
</dbReference>
<dbReference type="AlphaFoldDB" id="A0A0L0WB26"/>
<dbReference type="UniPathway" id="UPA00588">
    <property type="reaction ID" value="UER00646"/>
</dbReference>
<keyword evidence="8 12" id="KW-0963">Cytoplasm</keyword>
<evidence type="ECO:0000313" key="15">
    <source>
        <dbReference type="Proteomes" id="UP000037267"/>
    </source>
</evidence>
<dbReference type="NCBIfam" id="NF002636">
    <property type="entry name" value="PRK02304.1-5"/>
    <property type="match status" value="1"/>
</dbReference>
<comment type="caution">
    <text evidence="14">The sequence shown here is derived from an EMBL/GenBank/DDBJ whole genome shotgun (WGS) entry which is preliminary data.</text>
</comment>
<dbReference type="EC" id="2.4.2.7" evidence="7 12"/>
<dbReference type="NCBIfam" id="TIGR01090">
    <property type="entry name" value="apt"/>
    <property type="match status" value="1"/>
</dbReference>
<evidence type="ECO:0000256" key="12">
    <source>
        <dbReference type="HAMAP-Rule" id="MF_00004"/>
    </source>
</evidence>
<dbReference type="SUPFAM" id="SSF53271">
    <property type="entry name" value="PRTase-like"/>
    <property type="match status" value="1"/>
</dbReference>
<gene>
    <name evidence="12 14" type="primary">apt</name>
    <name evidence="14" type="ORF">CLPU_5c00050</name>
</gene>
<dbReference type="CDD" id="cd06223">
    <property type="entry name" value="PRTases_typeI"/>
    <property type="match status" value="1"/>
</dbReference>
<comment type="catalytic activity">
    <reaction evidence="1 12">
        <text>AMP + diphosphate = 5-phospho-alpha-D-ribose 1-diphosphate + adenine</text>
        <dbReference type="Rhea" id="RHEA:16609"/>
        <dbReference type="ChEBI" id="CHEBI:16708"/>
        <dbReference type="ChEBI" id="CHEBI:33019"/>
        <dbReference type="ChEBI" id="CHEBI:58017"/>
        <dbReference type="ChEBI" id="CHEBI:456215"/>
        <dbReference type="EC" id="2.4.2.7"/>
    </reaction>
</comment>
<dbReference type="GO" id="GO:0006168">
    <property type="term" value="P:adenine salvage"/>
    <property type="evidence" value="ECO:0007669"/>
    <property type="project" value="InterPro"/>
</dbReference>
<evidence type="ECO:0000256" key="1">
    <source>
        <dbReference type="ARBA" id="ARBA00000868"/>
    </source>
</evidence>
<keyword evidence="10 12" id="KW-0808">Transferase</keyword>
<comment type="function">
    <text evidence="2 12">Catalyzes a salvage reaction resulting in the formation of AMP, that is energically less costly than de novo synthesis.</text>
</comment>
<evidence type="ECO:0000256" key="8">
    <source>
        <dbReference type="ARBA" id="ARBA00022490"/>
    </source>
</evidence>
<evidence type="ECO:0000256" key="11">
    <source>
        <dbReference type="ARBA" id="ARBA00022726"/>
    </source>
</evidence>
<dbReference type="RefSeq" id="WP_050354804.1">
    <property type="nucleotide sequence ID" value="NZ_LGSS01000005.1"/>
</dbReference>
<evidence type="ECO:0000256" key="5">
    <source>
        <dbReference type="ARBA" id="ARBA00008391"/>
    </source>
</evidence>
<name>A0A0L0WB26_GOTPU</name>
<protein>
    <recommendedName>
        <fullName evidence="7 12">Adenine phosphoribosyltransferase</fullName>
        <shortName evidence="12">APRT</shortName>
        <ecNumber evidence="7 12">2.4.2.7</ecNumber>
    </recommendedName>
</protein>
<accession>A0A0L0WB26</accession>
<evidence type="ECO:0000256" key="6">
    <source>
        <dbReference type="ARBA" id="ARBA00011738"/>
    </source>
</evidence>
<comment type="pathway">
    <text evidence="4 12">Purine metabolism; AMP biosynthesis via salvage pathway; AMP from adenine: step 1/1.</text>
</comment>
<keyword evidence="11 12" id="KW-0660">Purine salvage</keyword>
<dbReference type="STRING" id="1503.CLPU_5c00050"/>
<keyword evidence="9 12" id="KW-0328">Glycosyltransferase</keyword>
<evidence type="ECO:0000256" key="9">
    <source>
        <dbReference type="ARBA" id="ARBA00022676"/>
    </source>
</evidence>
<dbReference type="GO" id="GO:0003999">
    <property type="term" value="F:adenine phosphoribosyltransferase activity"/>
    <property type="evidence" value="ECO:0007669"/>
    <property type="project" value="UniProtKB-UniRule"/>
</dbReference>
<dbReference type="GO" id="GO:0016208">
    <property type="term" value="F:AMP binding"/>
    <property type="evidence" value="ECO:0007669"/>
    <property type="project" value="TreeGrafter"/>
</dbReference>
<comment type="subunit">
    <text evidence="6 12">Homodimer.</text>
</comment>
<dbReference type="GO" id="GO:0005737">
    <property type="term" value="C:cytoplasm"/>
    <property type="evidence" value="ECO:0007669"/>
    <property type="project" value="UniProtKB-SubCell"/>
</dbReference>
<evidence type="ECO:0000256" key="3">
    <source>
        <dbReference type="ARBA" id="ARBA00004496"/>
    </source>
</evidence>
<evidence type="ECO:0000256" key="7">
    <source>
        <dbReference type="ARBA" id="ARBA00011893"/>
    </source>
</evidence>
<dbReference type="PATRIC" id="fig|1503.3.peg.2527"/>
<evidence type="ECO:0000256" key="2">
    <source>
        <dbReference type="ARBA" id="ARBA00003968"/>
    </source>
</evidence>
<keyword evidence="15" id="KW-1185">Reference proteome</keyword>
<dbReference type="GO" id="GO:0044209">
    <property type="term" value="P:AMP salvage"/>
    <property type="evidence" value="ECO:0007669"/>
    <property type="project" value="UniProtKB-UniRule"/>
</dbReference>
<dbReference type="InterPro" id="IPR029057">
    <property type="entry name" value="PRTase-like"/>
</dbReference>
<evidence type="ECO:0000256" key="10">
    <source>
        <dbReference type="ARBA" id="ARBA00022679"/>
    </source>
</evidence>
<feature type="domain" description="Phosphoribosyltransferase" evidence="13">
    <location>
        <begin position="25"/>
        <end position="144"/>
    </location>
</feature>
<organism evidence="14 15">
    <name type="scientific">Gottschalkia purinilytica</name>
    <name type="common">Clostridium purinilyticum</name>
    <dbReference type="NCBI Taxonomy" id="1503"/>
    <lineage>
        <taxon>Bacteria</taxon>
        <taxon>Bacillati</taxon>
        <taxon>Bacillota</taxon>
        <taxon>Tissierellia</taxon>
        <taxon>Tissierellales</taxon>
        <taxon>Gottschalkiaceae</taxon>
        <taxon>Gottschalkia</taxon>
    </lineage>
</organism>
<dbReference type="GO" id="GO:0006166">
    <property type="term" value="P:purine ribonucleoside salvage"/>
    <property type="evidence" value="ECO:0007669"/>
    <property type="project" value="UniProtKB-UniRule"/>
</dbReference>
<evidence type="ECO:0000256" key="4">
    <source>
        <dbReference type="ARBA" id="ARBA00004659"/>
    </source>
</evidence>
<reference evidence="15" key="1">
    <citation type="submission" date="2015-07" db="EMBL/GenBank/DDBJ databases">
        <title>Draft genome sequence of the purine-degrading Gottschalkia purinilyticum DSM 1384 (formerly Clostridium purinilyticum).</title>
        <authorList>
            <person name="Poehlein A."/>
            <person name="Schiel-Bengelsdorf B."/>
            <person name="Bengelsdorf F.R."/>
            <person name="Daniel R."/>
            <person name="Duerre P."/>
        </authorList>
    </citation>
    <scope>NUCLEOTIDE SEQUENCE [LARGE SCALE GENOMIC DNA]</scope>
    <source>
        <strain evidence="15">DSM 1384</strain>
    </source>
</reference>
<evidence type="ECO:0000313" key="14">
    <source>
        <dbReference type="EMBL" id="KNF08698.1"/>
    </source>
</evidence>
<dbReference type="HAMAP" id="MF_00004">
    <property type="entry name" value="Aden_phosphoribosyltr"/>
    <property type="match status" value="1"/>
</dbReference>
<proteinExistence type="inferred from homology"/>
<dbReference type="PANTHER" id="PTHR32315">
    <property type="entry name" value="ADENINE PHOSPHORIBOSYLTRANSFERASE"/>
    <property type="match status" value="1"/>
</dbReference>
<dbReference type="Proteomes" id="UP000037267">
    <property type="component" value="Unassembled WGS sequence"/>
</dbReference>
<dbReference type="InterPro" id="IPR000836">
    <property type="entry name" value="PRTase_dom"/>
</dbReference>